<evidence type="ECO:0000313" key="8">
    <source>
        <dbReference type="Proteomes" id="UP000613266"/>
    </source>
</evidence>
<dbReference type="RefSeq" id="WP_198109941.1">
    <property type="nucleotide sequence ID" value="NZ_JAEDAK010000003.1"/>
</dbReference>
<evidence type="ECO:0000256" key="4">
    <source>
        <dbReference type="ARBA" id="ARBA00022989"/>
    </source>
</evidence>
<proteinExistence type="predicted"/>
<organism evidence="7 8">
    <name type="scientific">Inhella proteolytica</name>
    <dbReference type="NCBI Taxonomy" id="2795029"/>
    <lineage>
        <taxon>Bacteria</taxon>
        <taxon>Pseudomonadati</taxon>
        <taxon>Pseudomonadota</taxon>
        <taxon>Betaproteobacteria</taxon>
        <taxon>Burkholderiales</taxon>
        <taxon>Sphaerotilaceae</taxon>
        <taxon>Inhella</taxon>
    </lineage>
</organism>
<dbReference type="GO" id="GO:0015920">
    <property type="term" value="P:lipopolysaccharide transport"/>
    <property type="evidence" value="ECO:0007669"/>
    <property type="project" value="TreeGrafter"/>
</dbReference>
<gene>
    <name evidence="7" type="primary">lptG</name>
    <name evidence="7" type="ORF">I7X39_05280</name>
</gene>
<evidence type="ECO:0000256" key="1">
    <source>
        <dbReference type="ARBA" id="ARBA00004651"/>
    </source>
</evidence>
<dbReference type="NCBIfam" id="TIGR04408">
    <property type="entry name" value="LptG_lptG"/>
    <property type="match status" value="1"/>
</dbReference>
<keyword evidence="5 6" id="KW-0472">Membrane</keyword>
<keyword evidence="8" id="KW-1185">Reference proteome</keyword>
<reference evidence="7" key="1">
    <citation type="submission" date="2020-12" db="EMBL/GenBank/DDBJ databases">
        <title>The genome sequence of Inhella sp. 1Y17.</title>
        <authorList>
            <person name="Liu Y."/>
        </authorList>
    </citation>
    <scope>NUCLEOTIDE SEQUENCE</scope>
    <source>
        <strain evidence="7">1Y17</strain>
    </source>
</reference>
<comment type="subcellular location">
    <subcellularLocation>
        <location evidence="1">Cell membrane</location>
        <topology evidence="1">Multi-pass membrane protein</topology>
    </subcellularLocation>
</comment>
<dbReference type="Pfam" id="PF03739">
    <property type="entry name" value="LptF_LptG"/>
    <property type="match status" value="1"/>
</dbReference>
<dbReference type="GO" id="GO:0043190">
    <property type="term" value="C:ATP-binding cassette (ABC) transporter complex"/>
    <property type="evidence" value="ECO:0007669"/>
    <property type="project" value="InterPro"/>
</dbReference>
<dbReference type="GO" id="GO:0055085">
    <property type="term" value="P:transmembrane transport"/>
    <property type="evidence" value="ECO:0007669"/>
    <property type="project" value="InterPro"/>
</dbReference>
<keyword evidence="2" id="KW-1003">Cell membrane</keyword>
<dbReference type="PANTHER" id="PTHR33529:SF2">
    <property type="entry name" value="LIPOPOLYSACCHARIDE EXPORT SYSTEM PERMEASE PROTEIN LPTG"/>
    <property type="match status" value="1"/>
</dbReference>
<evidence type="ECO:0000256" key="6">
    <source>
        <dbReference type="SAM" id="Phobius"/>
    </source>
</evidence>
<feature type="transmembrane region" description="Helical" evidence="6">
    <location>
        <begin position="309"/>
        <end position="330"/>
    </location>
</feature>
<dbReference type="InterPro" id="IPR005495">
    <property type="entry name" value="LptG/LptF_permease"/>
</dbReference>
<evidence type="ECO:0000313" key="7">
    <source>
        <dbReference type="EMBL" id="MBH9576318.1"/>
    </source>
</evidence>
<feature type="transmembrane region" description="Helical" evidence="6">
    <location>
        <begin position="58"/>
        <end position="77"/>
    </location>
</feature>
<feature type="transmembrane region" description="Helical" evidence="6">
    <location>
        <begin position="283"/>
        <end position="302"/>
    </location>
</feature>
<dbReference type="Proteomes" id="UP000613266">
    <property type="component" value="Unassembled WGS sequence"/>
</dbReference>
<evidence type="ECO:0000256" key="3">
    <source>
        <dbReference type="ARBA" id="ARBA00022692"/>
    </source>
</evidence>
<protein>
    <submittedName>
        <fullName evidence="7">LPS export ABC transporter permease LptG</fullName>
    </submittedName>
</protein>
<name>A0A931NG45_9BURK</name>
<keyword evidence="4 6" id="KW-1133">Transmembrane helix</keyword>
<comment type="caution">
    <text evidence="7">The sequence shown here is derived from an EMBL/GenBank/DDBJ whole genome shotgun (WGS) entry which is preliminary data.</text>
</comment>
<sequence length="367" mass="40410">MKTVRRLLYRDMVLAVMFVAVGFLALFYFNAFTEEMDRLRRGQSLAQGALLALLEMPALFYEVFPIAVLIGTIFSLARLAQSSEFTILRTGGLGPGRALGLLAIPALGFAALTFVMGDLVAPLAERASESFRAEVSGGVLQRAGGAWLKDRLADEEGQERLYTVHVRGAALDGRLQGVRIFRFDTEGRLLERWEADQGSVDSRGTWQLDQARRTRWPTQEAQAIETLAPADLSWQSHLSLGVVSAALLKANTMSTSELFLYTQHLSGQEQSAQRYAIQFWRKALYPFACLVMVALALPFAYLHARAGGVSAKVFGGIMLGISFVLLNNLSGHLGLLNNWTPWAVAAAPSLLYLGLSMAAFTWLVRYR</sequence>
<evidence type="ECO:0000256" key="2">
    <source>
        <dbReference type="ARBA" id="ARBA00022475"/>
    </source>
</evidence>
<feature type="transmembrane region" description="Helical" evidence="6">
    <location>
        <begin position="12"/>
        <end position="31"/>
    </location>
</feature>
<feature type="transmembrane region" description="Helical" evidence="6">
    <location>
        <begin position="98"/>
        <end position="117"/>
    </location>
</feature>
<keyword evidence="3 6" id="KW-0812">Transmembrane</keyword>
<dbReference type="EMBL" id="JAEDAK010000003">
    <property type="protein sequence ID" value="MBH9576318.1"/>
    <property type="molecule type" value="Genomic_DNA"/>
</dbReference>
<dbReference type="InterPro" id="IPR030923">
    <property type="entry name" value="LptG"/>
</dbReference>
<accession>A0A931NG45</accession>
<evidence type="ECO:0000256" key="5">
    <source>
        <dbReference type="ARBA" id="ARBA00023136"/>
    </source>
</evidence>
<dbReference type="PANTHER" id="PTHR33529">
    <property type="entry name" value="SLR0882 PROTEIN-RELATED"/>
    <property type="match status" value="1"/>
</dbReference>
<feature type="transmembrane region" description="Helical" evidence="6">
    <location>
        <begin position="342"/>
        <end position="364"/>
    </location>
</feature>
<dbReference type="AlphaFoldDB" id="A0A931NG45"/>